<feature type="domain" description="Lnb-like transmembrane" evidence="4">
    <location>
        <begin position="249"/>
        <end position="382"/>
    </location>
</feature>
<dbReference type="Proteomes" id="UP000634668">
    <property type="component" value="Unassembled WGS sequence"/>
</dbReference>
<evidence type="ECO:0000313" key="6">
    <source>
        <dbReference type="Proteomes" id="UP000634668"/>
    </source>
</evidence>
<sequence>MWLKYQIILFFFSISIFCGAQQGQLSASAQISVLTCGAGDDLYTTFGHSAFRVQDPVQGLDVVYNYGTFDFNPPMFYVDFAKGNLYYSLSKQETPYFLYAYELENRWVKEQHLNLDQKEINSLYQFLETNHLPENRDYKYDFFYNNCATKIGDVLEESLGTKLHFKDQLEEKYTFRELLHQKLTLNSWSSFGIDLALGSVIDKTASSKEHMFLPDYVMKQLGNTSLDLQNLVSKEQMILNRKESNTGSNFLTTPLFWILAFSVFVISITYLDFKNKKRSRILDFGLFILTGLAGILLLFLWFFTDHTATVDNFNILWVFPLNTFIAFIVLKKNGEASWLPKYMLLLLGLLVLTTIFWILNIQSFSPLIVPLLILLGIRYLFLWNYFQQSIRLK</sequence>
<feature type="transmembrane region" description="Helical" evidence="1">
    <location>
        <begin position="285"/>
        <end position="303"/>
    </location>
</feature>
<reference evidence="5" key="1">
    <citation type="journal article" date="2014" name="Int. J. Syst. Evol. Microbiol.">
        <title>Complete genome sequence of Corynebacterium casei LMG S-19264T (=DSM 44701T), isolated from a smear-ripened cheese.</title>
        <authorList>
            <consortium name="US DOE Joint Genome Institute (JGI-PGF)"/>
            <person name="Walter F."/>
            <person name="Albersmeier A."/>
            <person name="Kalinowski J."/>
            <person name="Ruckert C."/>
        </authorList>
    </citation>
    <scope>NUCLEOTIDE SEQUENCE</scope>
    <source>
        <strain evidence="5">KCTC 12113</strain>
    </source>
</reference>
<accession>A0A918MK00</accession>
<comment type="caution">
    <text evidence="5">The sequence shown here is derived from an EMBL/GenBank/DDBJ whole genome shotgun (WGS) entry which is preliminary data.</text>
</comment>
<evidence type="ECO:0000313" key="5">
    <source>
        <dbReference type="EMBL" id="GGW33572.1"/>
    </source>
</evidence>
<evidence type="ECO:0000256" key="1">
    <source>
        <dbReference type="SAM" id="Phobius"/>
    </source>
</evidence>
<feature type="chain" id="PRO_5036998258" description="DUF4105 domain-containing protein" evidence="2">
    <location>
        <begin position="21"/>
        <end position="393"/>
    </location>
</feature>
<reference evidence="5" key="2">
    <citation type="submission" date="2020-09" db="EMBL/GenBank/DDBJ databases">
        <authorList>
            <person name="Sun Q."/>
            <person name="Kim S."/>
        </authorList>
    </citation>
    <scope>NUCLEOTIDE SEQUENCE</scope>
    <source>
        <strain evidence="5">KCTC 12113</strain>
    </source>
</reference>
<feature type="transmembrane region" description="Helical" evidence="1">
    <location>
        <begin position="315"/>
        <end position="330"/>
    </location>
</feature>
<feature type="signal peptide" evidence="2">
    <location>
        <begin position="1"/>
        <end position="20"/>
    </location>
</feature>
<organism evidence="5 6">
    <name type="scientific">Arenibacter certesii</name>
    <dbReference type="NCBI Taxonomy" id="228955"/>
    <lineage>
        <taxon>Bacteria</taxon>
        <taxon>Pseudomonadati</taxon>
        <taxon>Bacteroidota</taxon>
        <taxon>Flavobacteriia</taxon>
        <taxon>Flavobacteriales</taxon>
        <taxon>Flavobacteriaceae</taxon>
        <taxon>Arenibacter</taxon>
    </lineage>
</organism>
<keyword evidence="1" id="KW-1133">Transmembrane helix</keyword>
<gene>
    <name evidence="5" type="ORF">GCM10007383_18320</name>
</gene>
<name>A0A918MK00_9FLAO</name>
<evidence type="ECO:0008006" key="7">
    <source>
        <dbReference type="Google" id="ProtNLM"/>
    </source>
</evidence>
<keyword evidence="1" id="KW-0812">Transmembrane</keyword>
<dbReference type="EMBL" id="BMWP01000010">
    <property type="protein sequence ID" value="GGW33572.1"/>
    <property type="molecule type" value="Genomic_DNA"/>
</dbReference>
<feature type="transmembrane region" description="Helical" evidence="1">
    <location>
        <begin position="367"/>
        <end position="386"/>
    </location>
</feature>
<keyword evidence="1" id="KW-0472">Membrane</keyword>
<dbReference type="RefSeq" id="WP_026812846.1">
    <property type="nucleotide sequence ID" value="NZ_BMWP01000010.1"/>
</dbReference>
<evidence type="ECO:0000259" key="4">
    <source>
        <dbReference type="Pfam" id="PF25221"/>
    </source>
</evidence>
<evidence type="ECO:0000256" key="2">
    <source>
        <dbReference type="SAM" id="SignalP"/>
    </source>
</evidence>
<keyword evidence="6" id="KW-1185">Reference proteome</keyword>
<feature type="transmembrane region" description="Helical" evidence="1">
    <location>
        <begin position="342"/>
        <end position="361"/>
    </location>
</feature>
<dbReference type="AlphaFoldDB" id="A0A918MK00"/>
<feature type="transmembrane region" description="Helical" evidence="1">
    <location>
        <begin position="255"/>
        <end position="273"/>
    </location>
</feature>
<keyword evidence="2" id="KW-0732">Signal</keyword>
<dbReference type="InterPro" id="IPR025178">
    <property type="entry name" value="Lnb_N"/>
</dbReference>
<evidence type="ECO:0000259" key="3">
    <source>
        <dbReference type="Pfam" id="PF13387"/>
    </source>
</evidence>
<proteinExistence type="predicted"/>
<dbReference type="InterPro" id="IPR057436">
    <property type="entry name" value="5TMH_Lnb"/>
</dbReference>
<feature type="domain" description="Lnb N-terminal periplasmic" evidence="3">
    <location>
        <begin position="28"/>
        <end position="180"/>
    </location>
</feature>
<dbReference type="Pfam" id="PF13387">
    <property type="entry name" value="Lnb_N"/>
    <property type="match status" value="1"/>
</dbReference>
<dbReference type="Pfam" id="PF25221">
    <property type="entry name" value="5TMH_Lnb"/>
    <property type="match status" value="1"/>
</dbReference>
<protein>
    <recommendedName>
        <fullName evidence="7">DUF4105 domain-containing protein</fullName>
    </recommendedName>
</protein>